<evidence type="ECO:0008006" key="2">
    <source>
        <dbReference type="Google" id="ProtNLM"/>
    </source>
</evidence>
<dbReference type="AlphaFoldDB" id="A0A650EJJ4"/>
<gene>
    <name evidence="1" type="ORF">Helico4rc_0160</name>
</gene>
<evidence type="ECO:0000313" key="1">
    <source>
        <dbReference type="EMBL" id="QGT49897.1"/>
    </source>
</evidence>
<sequence length="154" mass="18280">MKSSQHLISVLTQDFPNLAQKIQQHQEISRFKNLFFTPHIKEQILFITRKEDRLLFAFKHQALCAEFNHYKHKQIIESLKQYKEQFPTLCTIQKIHAYVPSHILASSHITLKPHHTFSEHSSGDFENHAKNSDIYKKFEEIRLSIQRIKALDDE</sequence>
<protein>
    <recommendedName>
        <fullName evidence="2">DUF721 domain-containing protein</fullName>
    </recommendedName>
</protein>
<proteinExistence type="predicted"/>
<name>A0A650EJJ4_9HELI</name>
<reference evidence="1" key="1">
    <citation type="journal article" date="2020" name="J. ISSAAS">
        <title>Lactobacilli and other gastrointestinal microbiota of Peromyscus leucopus, reservoir host for agents of Lyme disease and other zoonoses in North America.</title>
        <authorList>
            <person name="Milovic A."/>
            <person name="Bassam K."/>
            <person name="Shao H."/>
            <person name="Chatzistamou I."/>
            <person name="Tufts D.M."/>
            <person name="Diuk-Wasser M."/>
            <person name="Barbour A.G."/>
        </authorList>
    </citation>
    <scope>NUCLEOTIDE SEQUENCE</scope>
    <source>
        <strain evidence="1">LL4</strain>
    </source>
</reference>
<organism evidence="1">
    <name type="scientific">uncultured Helicobacter sp</name>
    <dbReference type="NCBI Taxonomy" id="175537"/>
    <lineage>
        <taxon>Bacteria</taxon>
        <taxon>Pseudomonadati</taxon>
        <taxon>Campylobacterota</taxon>
        <taxon>Epsilonproteobacteria</taxon>
        <taxon>Campylobacterales</taxon>
        <taxon>Helicobacteraceae</taxon>
        <taxon>Helicobacter</taxon>
        <taxon>environmental samples</taxon>
    </lineage>
</organism>
<dbReference type="EMBL" id="MN577567">
    <property type="protein sequence ID" value="QGT49897.1"/>
    <property type="molecule type" value="Genomic_DNA"/>
</dbReference>
<accession>A0A650EJJ4</accession>